<reference evidence="3" key="2">
    <citation type="journal article" date="2009" name="Genome Res.">
        <title>Comparative genomic analyses of the human fungal pathogens Coccidioides and their relatives.</title>
        <authorList>
            <person name="Sharpton T.J."/>
            <person name="Stajich J.E."/>
            <person name="Rounsley S.D."/>
            <person name="Gardner M.J."/>
            <person name="Wortman J.R."/>
            <person name="Jordar V.S."/>
            <person name="Maiti R."/>
            <person name="Kodira C.D."/>
            <person name="Neafsey D.E."/>
            <person name="Zeng Q."/>
            <person name="Hung C.-Y."/>
            <person name="McMahan C."/>
            <person name="Muszewska A."/>
            <person name="Grynberg M."/>
            <person name="Mandel M.A."/>
            <person name="Kellner E.M."/>
            <person name="Barker B.M."/>
            <person name="Galgiani J.N."/>
            <person name="Orbach M.J."/>
            <person name="Kirkland T.N."/>
            <person name="Cole G.T."/>
            <person name="Henn M.R."/>
            <person name="Birren B.W."/>
            <person name="Taylor J.W."/>
        </authorList>
    </citation>
    <scope>NUCLEOTIDE SEQUENCE [LARGE SCALE GENOMIC DNA]</scope>
    <source>
        <strain evidence="3">RMSCC 3488</strain>
    </source>
</reference>
<dbReference type="AlphaFoldDB" id="A0A0J6FHX6"/>
<organism evidence="2 3">
    <name type="scientific">Coccidioides posadasii RMSCC 3488</name>
    <dbReference type="NCBI Taxonomy" id="454284"/>
    <lineage>
        <taxon>Eukaryota</taxon>
        <taxon>Fungi</taxon>
        <taxon>Dikarya</taxon>
        <taxon>Ascomycota</taxon>
        <taxon>Pezizomycotina</taxon>
        <taxon>Eurotiomycetes</taxon>
        <taxon>Eurotiomycetidae</taxon>
        <taxon>Onygenales</taxon>
        <taxon>Onygenaceae</taxon>
        <taxon>Coccidioides</taxon>
    </lineage>
</organism>
<evidence type="ECO:0000256" key="1">
    <source>
        <dbReference type="SAM" id="MobiDB-lite"/>
    </source>
</evidence>
<gene>
    <name evidence="2" type="ORF">CPAG_09057</name>
</gene>
<evidence type="ECO:0000313" key="3">
    <source>
        <dbReference type="Proteomes" id="UP000054567"/>
    </source>
</evidence>
<reference evidence="2 3" key="1">
    <citation type="submission" date="2007-06" db="EMBL/GenBank/DDBJ databases">
        <title>The Genome Sequence of Coccidioides posadasii RMSCC_3488.</title>
        <authorList>
            <consortium name="Coccidioides Genome Resources Consortium"/>
            <consortium name="The Broad Institute Genome Sequencing Platform"/>
            <person name="Henn M.R."/>
            <person name="Sykes S."/>
            <person name="Young S."/>
            <person name="Jaffe D."/>
            <person name="Berlin A."/>
            <person name="Alvarez P."/>
            <person name="Butler J."/>
            <person name="Gnerre S."/>
            <person name="Grabherr M."/>
            <person name="Mauceli E."/>
            <person name="Brockman W."/>
            <person name="Kodira C."/>
            <person name="Alvarado L."/>
            <person name="Zeng Q."/>
            <person name="Crawford M."/>
            <person name="Antoine C."/>
            <person name="Devon K."/>
            <person name="Galgiani J."/>
            <person name="Orsborn K."/>
            <person name="Lewis M.L."/>
            <person name="Nusbaum C."/>
            <person name="Galagan J."/>
            <person name="Birren B."/>
        </authorList>
    </citation>
    <scope>NUCLEOTIDE SEQUENCE [LARGE SCALE GENOMIC DNA]</scope>
    <source>
        <strain evidence="2 3">RMSCC 3488</strain>
    </source>
</reference>
<protein>
    <submittedName>
        <fullName evidence="2">Uncharacterized protein</fullName>
    </submittedName>
</protein>
<dbReference type="EMBL" id="DS268114">
    <property type="protein sequence ID" value="KMM72766.1"/>
    <property type="molecule type" value="Genomic_DNA"/>
</dbReference>
<accession>A0A0J6FHX6</accession>
<sequence length="115" mass="12442">MCGQTKVTHKYRDCLEGKWLVEQPSKATDVESLVSKPRSRIANDEILMGSSVKAARSSGSHAQNGLKTASKMGRSDWLQPPLTEVQTHVLKQAVAPPSAALIGLWGQGRLVTEGF</sequence>
<evidence type="ECO:0000313" key="2">
    <source>
        <dbReference type="EMBL" id="KMM72766.1"/>
    </source>
</evidence>
<proteinExistence type="predicted"/>
<dbReference type="Proteomes" id="UP000054567">
    <property type="component" value="Unassembled WGS sequence"/>
</dbReference>
<reference evidence="3" key="3">
    <citation type="journal article" date="2010" name="Genome Res.">
        <title>Population genomic sequencing of Coccidioides fungi reveals recent hybridization and transposon control.</title>
        <authorList>
            <person name="Neafsey D.E."/>
            <person name="Barker B.M."/>
            <person name="Sharpton T.J."/>
            <person name="Stajich J.E."/>
            <person name="Park D.J."/>
            <person name="Whiston E."/>
            <person name="Hung C.-Y."/>
            <person name="McMahan C."/>
            <person name="White J."/>
            <person name="Sykes S."/>
            <person name="Heiman D."/>
            <person name="Young S."/>
            <person name="Zeng Q."/>
            <person name="Abouelleil A."/>
            <person name="Aftuck L."/>
            <person name="Bessette D."/>
            <person name="Brown A."/>
            <person name="FitzGerald M."/>
            <person name="Lui A."/>
            <person name="Macdonald J.P."/>
            <person name="Priest M."/>
            <person name="Orbach M.J."/>
            <person name="Galgiani J.N."/>
            <person name="Kirkland T.N."/>
            <person name="Cole G.T."/>
            <person name="Birren B.W."/>
            <person name="Henn M.R."/>
            <person name="Taylor J.W."/>
            <person name="Rounsley S.D."/>
        </authorList>
    </citation>
    <scope>NUCLEOTIDE SEQUENCE [LARGE SCALE GENOMIC DNA]</scope>
    <source>
        <strain evidence="3">RMSCC 3488</strain>
    </source>
</reference>
<feature type="compositionally biased region" description="Polar residues" evidence="1">
    <location>
        <begin position="57"/>
        <end position="67"/>
    </location>
</feature>
<name>A0A0J6FHX6_COCPO</name>
<dbReference type="VEuPathDB" id="FungiDB:CPAG_09057"/>
<feature type="region of interest" description="Disordered" evidence="1">
    <location>
        <begin position="54"/>
        <end position="74"/>
    </location>
</feature>